<reference evidence="8" key="1">
    <citation type="submission" date="2018-06" db="EMBL/GenBank/DDBJ databases">
        <authorList>
            <person name="Ashton P.M."/>
            <person name="Dallman T."/>
            <person name="Nair S."/>
            <person name="De Pinna E."/>
            <person name="Peters T."/>
            <person name="Grant K."/>
        </authorList>
    </citation>
    <scope>NUCLEOTIDE SEQUENCE [LARGE SCALE GENOMIC DNA]</scope>
    <source>
        <strain evidence="8">462023</strain>
    </source>
</reference>
<evidence type="ECO:0000259" key="7">
    <source>
        <dbReference type="PROSITE" id="PS51900"/>
    </source>
</evidence>
<dbReference type="InterPro" id="IPR044068">
    <property type="entry name" value="CB"/>
</dbReference>
<gene>
    <name evidence="8" type="ORF">DNX30_24655</name>
</gene>
<dbReference type="PROSITE" id="PS51898">
    <property type="entry name" value="TYR_RECOMBINASE"/>
    <property type="match status" value="1"/>
</dbReference>
<dbReference type="Gene3D" id="1.10.443.10">
    <property type="entry name" value="Intergrase catalytic core"/>
    <property type="match status" value="1"/>
</dbReference>
<dbReference type="Pfam" id="PF00589">
    <property type="entry name" value="Phage_integrase"/>
    <property type="match status" value="1"/>
</dbReference>
<evidence type="ECO:0000256" key="5">
    <source>
        <dbReference type="PROSITE-ProRule" id="PRU01248"/>
    </source>
</evidence>
<dbReference type="PANTHER" id="PTHR30629">
    <property type="entry name" value="PROPHAGE INTEGRASE"/>
    <property type="match status" value="1"/>
</dbReference>
<evidence type="ECO:0000256" key="1">
    <source>
        <dbReference type="ARBA" id="ARBA00008857"/>
    </source>
</evidence>
<evidence type="ECO:0000256" key="2">
    <source>
        <dbReference type="ARBA" id="ARBA00022908"/>
    </source>
</evidence>
<dbReference type="PANTHER" id="PTHR30629:SF6">
    <property type="entry name" value="PROPHAGE INTEGRASE INTA-RELATED"/>
    <property type="match status" value="1"/>
</dbReference>
<dbReference type="SUPFAM" id="SSF56349">
    <property type="entry name" value="DNA breaking-rejoining enzymes"/>
    <property type="match status" value="1"/>
</dbReference>
<dbReference type="InterPro" id="IPR025166">
    <property type="entry name" value="Integrase_DNA_bind_dom"/>
</dbReference>
<dbReference type="Pfam" id="PF22022">
    <property type="entry name" value="Phage_int_M"/>
    <property type="match status" value="1"/>
</dbReference>
<keyword evidence="4" id="KW-0233">DNA recombination</keyword>
<proteinExistence type="inferred from homology"/>
<dbReference type="Gene3D" id="1.10.150.130">
    <property type="match status" value="1"/>
</dbReference>
<evidence type="ECO:0000313" key="8">
    <source>
        <dbReference type="EMBL" id="MJL95877.1"/>
    </source>
</evidence>
<dbReference type="Pfam" id="PF13356">
    <property type="entry name" value="Arm-DNA-bind_3"/>
    <property type="match status" value="1"/>
</dbReference>
<comment type="caution">
    <text evidence="8">The sequence shown here is derived from an EMBL/GenBank/DDBJ whole genome shotgun (WGS) entry which is preliminary data.</text>
</comment>
<dbReference type="GO" id="GO:0006310">
    <property type="term" value="P:DNA recombination"/>
    <property type="evidence" value="ECO:0007669"/>
    <property type="project" value="UniProtKB-KW"/>
</dbReference>
<dbReference type="AlphaFoldDB" id="A0A403D5P0"/>
<name>A0A403D5P0_ECOLX</name>
<feature type="domain" description="Core-binding (CB)" evidence="7">
    <location>
        <begin position="105"/>
        <end position="188"/>
    </location>
</feature>
<organism evidence="8">
    <name type="scientific">Escherichia coli</name>
    <dbReference type="NCBI Taxonomy" id="562"/>
    <lineage>
        <taxon>Bacteria</taxon>
        <taxon>Pseudomonadati</taxon>
        <taxon>Pseudomonadota</taxon>
        <taxon>Gammaproteobacteria</taxon>
        <taxon>Enterobacterales</taxon>
        <taxon>Enterobacteriaceae</taxon>
        <taxon>Escherichia</taxon>
    </lineage>
</organism>
<protein>
    <submittedName>
        <fullName evidence="8">DUF4102 domain-containing protein</fullName>
    </submittedName>
</protein>
<keyword evidence="3 5" id="KW-0238">DNA-binding</keyword>
<dbReference type="EMBL" id="RTJF01000045">
    <property type="protein sequence ID" value="MJL95877.1"/>
    <property type="molecule type" value="Genomic_DNA"/>
</dbReference>
<evidence type="ECO:0000256" key="4">
    <source>
        <dbReference type="ARBA" id="ARBA00023172"/>
    </source>
</evidence>
<dbReference type="Proteomes" id="UP000885382">
    <property type="component" value="Unassembled WGS sequence"/>
</dbReference>
<dbReference type="GO" id="GO:0015074">
    <property type="term" value="P:DNA integration"/>
    <property type="evidence" value="ECO:0007669"/>
    <property type="project" value="UniProtKB-KW"/>
</dbReference>
<dbReference type="CDD" id="cd00801">
    <property type="entry name" value="INT_P4_C"/>
    <property type="match status" value="1"/>
</dbReference>
<dbReference type="InterPro" id="IPR053876">
    <property type="entry name" value="Phage_int_M"/>
</dbReference>
<dbReference type="InterPro" id="IPR038488">
    <property type="entry name" value="Integrase_DNA-bd_sf"/>
</dbReference>
<evidence type="ECO:0000259" key="6">
    <source>
        <dbReference type="PROSITE" id="PS51898"/>
    </source>
</evidence>
<dbReference type="InterPro" id="IPR010998">
    <property type="entry name" value="Integrase_recombinase_N"/>
</dbReference>
<dbReference type="PROSITE" id="PS51900">
    <property type="entry name" value="CB"/>
    <property type="match status" value="1"/>
</dbReference>
<dbReference type="GO" id="GO:0003677">
    <property type="term" value="F:DNA binding"/>
    <property type="evidence" value="ECO:0007669"/>
    <property type="project" value="UniProtKB-UniRule"/>
</dbReference>
<sequence>MPKVATKLTDTEIKKAKPTEKEFTLWDGDGLFLRIKPSGKKIWHLGYTVPLTKKRAKMSLGFYPYLTLAQARALRDEYLSLLAQGIDPQSHNEQKAQALKDATEHTFQTVAKKWLDEKIKTSGISQDHAKDIWRSLERNIFPTLGDVPIKEIRPKMLKQHLDPIEQRGVLETLRRIISRLNEIFRYAATEELIEFNPADNLIQRFSKPKKQNMPALPPDELPRFMTALSNASIRLETRLLIEWQLLTWVRPGEAVRARWTDIDEESKYWNIPSDFMKMKRPHKVPLSKEAIRILESMKPISGHREWVFPSIKNPLTHMHEQTANAALIRMGLGGELVAHGMRSIARTAAEEAGKFRTEVLEAALAHSKKDEIIAAYNRTEYLVERVELMQWWSDYLQIQKYKSLTTLIAS</sequence>
<evidence type="ECO:0000256" key="3">
    <source>
        <dbReference type="ARBA" id="ARBA00023125"/>
    </source>
</evidence>
<dbReference type="InterPro" id="IPR002104">
    <property type="entry name" value="Integrase_catalytic"/>
</dbReference>
<keyword evidence="2" id="KW-0229">DNA integration</keyword>
<dbReference type="InterPro" id="IPR013762">
    <property type="entry name" value="Integrase-like_cat_sf"/>
</dbReference>
<accession>A0A403D5P0</accession>
<dbReference type="NCBIfam" id="NF007246">
    <property type="entry name" value="PRK09692.1"/>
    <property type="match status" value="1"/>
</dbReference>
<dbReference type="Gene3D" id="3.30.160.390">
    <property type="entry name" value="Integrase, DNA-binding domain"/>
    <property type="match status" value="1"/>
</dbReference>
<dbReference type="InterPro" id="IPR050808">
    <property type="entry name" value="Phage_Integrase"/>
</dbReference>
<comment type="similarity">
    <text evidence="1">Belongs to the 'phage' integrase family.</text>
</comment>
<dbReference type="InterPro" id="IPR011010">
    <property type="entry name" value="DNA_brk_join_enz"/>
</dbReference>
<dbReference type="RefSeq" id="WP_080243314.1">
    <property type="nucleotide sequence ID" value="NZ_BFOV01000050.1"/>
</dbReference>
<feature type="domain" description="Tyr recombinase" evidence="6">
    <location>
        <begin position="211"/>
        <end position="390"/>
    </location>
</feature>